<dbReference type="Pfam" id="PF21948">
    <property type="entry name" value="LplA-B_cat"/>
    <property type="match status" value="1"/>
</dbReference>
<reference evidence="2 3" key="1">
    <citation type="submission" date="2019-02" db="EMBL/GenBank/DDBJ databases">
        <title>Deep-cultivation of Planctomycetes and their phenomic and genomic characterization uncovers novel biology.</title>
        <authorList>
            <person name="Wiegand S."/>
            <person name="Jogler M."/>
            <person name="Boedeker C."/>
            <person name="Pinto D."/>
            <person name="Vollmers J."/>
            <person name="Rivas-Marin E."/>
            <person name="Kohn T."/>
            <person name="Peeters S.H."/>
            <person name="Heuer A."/>
            <person name="Rast P."/>
            <person name="Oberbeckmann S."/>
            <person name="Bunk B."/>
            <person name="Jeske O."/>
            <person name="Meyerdierks A."/>
            <person name="Storesund J.E."/>
            <person name="Kallscheuer N."/>
            <person name="Luecker S."/>
            <person name="Lage O.M."/>
            <person name="Pohl T."/>
            <person name="Merkel B.J."/>
            <person name="Hornburger P."/>
            <person name="Mueller R.-W."/>
            <person name="Bruemmer F."/>
            <person name="Labrenz M."/>
            <person name="Spormann A.M."/>
            <person name="Op den Camp H."/>
            <person name="Overmann J."/>
            <person name="Amann R."/>
            <person name="Jetten M.S.M."/>
            <person name="Mascher T."/>
            <person name="Medema M.H."/>
            <person name="Devos D.P."/>
            <person name="Kaster A.-K."/>
            <person name="Ovreas L."/>
            <person name="Rohde M."/>
            <person name="Galperin M.Y."/>
            <person name="Jogler C."/>
        </authorList>
    </citation>
    <scope>NUCLEOTIDE SEQUENCE [LARGE SCALE GENOMIC DNA]</scope>
    <source>
        <strain evidence="2 3">Pan216</strain>
    </source>
</reference>
<dbReference type="EC" id="2.3.1.181" evidence="2"/>
<dbReference type="GO" id="GO:0033819">
    <property type="term" value="F:lipoyl(octanoyl) transferase activity"/>
    <property type="evidence" value="ECO:0007669"/>
    <property type="project" value="UniProtKB-EC"/>
</dbReference>
<keyword evidence="3" id="KW-1185">Reference proteome</keyword>
<dbReference type="OrthoDB" id="9787061at2"/>
<dbReference type="GO" id="GO:0009249">
    <property type="term" value="P:protein lipoylation"/>
    <property type="evidence" value="ECO:0007669"/>
    <property type="project" value="TreeGrafter"/>
</dbReference>
<dbReference type="Proteomes" id="UP000317093">
    <property type="component" value="Chromosome"/>
</dbReference>
<dbReference type="InterPro" id="IPR045864">
    <property type="entry name" value="aa-tRNA-synth_II/BPL/LPL"/>
</dbReference>
<feature type="domain" description="BPL/LPL catalytic" evidence="1">
    <location>
        <begin position="45"/>
        <end position="228"/>
    </location>
</feature>
<name>A0A518BA35_9BACT</name>
<dbReference type="PROSITE" id="PS51733">
    <property type="entry name" value="BPL_LPL_CATALYTIC"/>
    <property type="match status" value="1"/>
</dbReference>
<dbReference type="RefSeq" id="WP_145261612.1">
    <property type="nucleotide sequence ID" value="NZ_CP036279.1"/>
</dbReference>
<organism evidence="2 3">
    <name type="scientific">Kolteria novifilia</name>
    <dbReference type="NCBI Taxonomy" id="2527975"/>
    <lineage>
        <taxon>Bacteria</taxon>
        <taxon>Pseudomonadati</taxon>
        <taxon>Planctomycetota</taxon>
        <taxon>Planctomycetia</taxon>
        <taxon>Kolteriales</taxon>
        <taxon>Kolteriaceae</taxon>
        <taxon>Kolteria</taxon>
    </lineage>
</organism>
<sequence length="248" mass="28375">MSCQRARLDDVYAETALDVYLLPKTPWEETNLLLQRLTYELSEEPRRRAALVLCEHPPIITVGRRGSRGHIDLEEEELRARRLEIRWTNRGGGCWLQTPGQLAIYPVVPIHPTEVGLARYRTALYESILSVLDEFHLRADHDSHGGGVHVDGRQIAGMGLAVKNWVAYHGCWINVCVPPEWFDGITLNPTNGQHRPTSMFRELCSPIRTETVRESFLRKFVDVFGFQAYYLCRPPRIYPVRKAANVVG</sequence>
<gene>
    <name evidence="2" type="primary">lipB</name>
    <name evidence="2" type="ORF">Pan216_47230</name>
</gene>
<protein>
    <submittedName>
        <fullName evidence="2">Octanoyltransferase</fullName>
        <ecNumber evidence="2">2.3.1.181</ecNumber>
    </submittedName>
</protein>
<dbReference type="InterPro" id="IPR004143">
    <property type="entry name" value="BPL_LPL_catalytic"/>
</dbReference>
<dbReference type="EMBL" id="CP036279">
    <property type="protein sequence ID" value="QDU63842.1"/>
    <property type="molecule type" value="Genomic_DNA"/>
</dbReference>
<evidence type="ECO:0000313" key="2">
    <source>
        <dbReference type="EMBL" id="QDU63842.1"/>
    </source>
</evidence>
<keyword evidence="2" id="KW-0808">Transferase</keyword>
<dbReference type="SUPFAM" id="SSF55681">
    <property type="entry name" value="Class II aaRS and biotin synthetases"/>
    <property type="match status" value="1"/>
</dbReference>
<dbReference type="AlphaFoldDB" id="A0A518BA35"/>
<dbReference type="PANTHER" id="PTHR10993">
    <property type="entry name" value="OCTANOYLTRANSFERASE"/>
    <property type="match status" value="1"/>
</dbReference>
<dbReference type="Gene3D" id="3.30.930.10">
    <property type="entry name" value="Bira Bifunctional Protein, Domain 2"/>
    <property type="match status" value="1"/>
</dbReference>
<proteinExistence type="predicted"/>
<dbReference type="KEGG" id="knv:Pan216_47230"/>
<evidence type="ECO:0000313" key="3">
    <source>
        <dbReference type="Proteomes" id="UP000317093"/>
    </source>
</evidence>
<keyword evidence="2" id="KW-0012">Acyltransferase</keyword>
<dbReference type="PANTHER" id="PTHR10993:SF7">
    <property type="entry name" value="LIPOYLTRANSFERASE 2, MITOCHONDRIAL-RELATED"/>
    <property type="match status" value="1"/>
</dbReference>
<evidence type="ECO:0000259" key="1">
    <source>
        <dbReference type="PROSITE" id="PS51733"/>
    </source>
</evidence>
<accession>A0A518BA35</accession>